<dbReference type="RefSeq" id="WP_147337025.1">
    <property type="nucleotide sequence ID" value="NZ_DAWDQD010000012.1"/>
</dbReference>
<name>A0A412HIV0_9BACT</name>
<evidence type="ECO:0000313" key="2">
    <source>
        <dbReference type="Proteomes" id="UP000283872"/>
    </source>
</evidence>
<comment type="caution">
    <text evidence="1">The sequence shown here is derived from an EMBL/GenBank/DDBJ whole genome shotgun (WGS) entry which is preliminary data.</text>
</comment>
<proteinExistence type="predicted"/>
<sequence>MRLSTVKTLAICLVATFSACDNKQPKANENTDSAATKDTIIAESVKPQVDSTKIFSDIIAQRGKMVYKVTRQVEDDIVYDDERDLDKSTFTESLRITFNSNGKVNIKEVAQDDCVWSGEWEANGYDVTIYTKDLVLQGKVTEDYKSFSLSSESINKLGWMGARKLKLQ</sequence>
<dbReference type="AlphaFoldDB" id="A0A412HIV0"/>
<evidence type="ECO:0000313" key="1">
    <source>
        <dbReference type="EMBL" id="RGS19492.1"/>
    </source>
</evidence>
<protein>
    <submittedName>
        <fullName evidence="1">Uncharacterized protein</fullName>
    </submittedName>
</protein>
<gene>
    <name evidence="1" type="ORF">DWY11_01750</name>
</gene>
<reference evidence="1 2" key="1">
    <citation type="submission" date="2018-08" db="EMBL/GenBank/DDBJ databases">
        <title>A genome reference for cultivated species of the human gut microbiota.</title>
        <authorList>
            <person name="Zou Y."/>
            <person name="Xue W."/>
            <person name="Luo G."/>
        </authorList>
    </citation>
    <scope>NUCLEOTIDE SEQUENCE [LARGE SCALE GENOMIC DNA]</scope>
    <source>
        <strain evidence="1 2">AF24-12</strain>
    </source>
</reference>
<dbReference type="EMBL" id="QRVA01000002">
    <property type="protein sequence ID" value="RGS19492.1"/>
    <property type="molecule type" value="Genomic_DNA"/>
</dbReference>
<accession>A0A412HIV0</accession>
<organism evidence="1 2">
    <name type="scientific">Segatella copri</name>
    <dbReference type="NCBI Taxonomy" id="165179"/>
    <lineage>
        <taxon>Bacteria</taxon>
        <taxon>Pseudomonadati</taxon>
        <taxon>Bacteroidota</taxon>
        <taxon>Bacteroidia</taxon>
        <taxon>Bacteroidales</taxon>
        <taxon>Prevotellaceae</taxon>
        <taxon>Segatella</taxon>
    </lineage>
</organism>
<dbReference type="Proteomes" id="UP000283872">
    <property type="component" value="Unassembled WGS sequence"/>
</dbReference>
<dbReference type="PROSITE" id="PS51257">
    <property type="entry name" value="PROKAR_LIPOPROTEIN"/>
    <property type="match status" value="1"/>
</dbReference>